<dbReference type="AlphaFoldDB" id="A0AAJ5WSF8"/>
<dbReference type="Pfam" id="PF13784">
    <property type="entry name" value="Fic_N"/>
    <property type="match status" value="1"/>
</dbReference>
<dbReference type="EMBL" id="CP119311">
    <property type="protein sequence ID" value="WEK35264.1"/>
    <property type="molecule type" value="Genomic_DNA"/>
</dbReference>
<proteinExistence type="predicted"/>
<reference evidence="5" key="1">
    <citation type="submission" date="2023-03" db="EMBL/GenBank/DDBJ databases">
        <title>Andean soil-derived lignocellulolytic bacterial consortium as a source of novel taxa and putative plastic-active enzymes.</title>
        <authorList>
            <person name="Diaz-Garcia L."/>
            <person name="Chuvochina M."/>
            <person name="Feuerriegel G."/>
            <person name="Bunk B."/>
            <person name="Sproer C."/>
            <person name="Streit W.R."/>
            <person name="Rodriguez L.M."/>
            <person name="Overmann J."/>
            <person name="Jimenez D.J."/>
        </authorList>
    </citation>
    <scope>NUCLEOTIDE SEQUENCE</scope>
    <source>
        <strain evidence="5">MAG 7</strain>
    </source>
</reference>
<sequence>MVIEEFKAGNFIKQETGYKGFIPNEINQTYTWLDPTINILLEQATLQLGKLNSFSQFVPDIDLFIQMHVIKEATESSRIEGTQTNLEEALMKQQDVDPEKRNDWQEVNNYIKALNYAIDRLNTLPLSSRLLKETHKILLDDVRGEHKLPGEFRSSQNWIGGASINDAVFVPPPHHEVSRLMGDLEKFLHNDQATVPHLIRIALIHYQFETIHPFLDGNGRIGRLLITLYLISNNIIDKPILYLSEFFEQHKGLYYDNLMAVRRNNDLTQWIRFFLEAVNQTCEVAAQSLQNIMRLRQDCEGNRIIGLGRKAINGKKMLDYLYTQPIVTAQAVSEKLDISQVTTYKLIDAFVKVGILKEATGFKRNRLFIFQEYLSIFKRNERTVVF</sequence>
<dbReference type="InterPro" id="IPR025758">
    <property type="entry name" value="Fic/DOC_N"/>
</dbReference>
<keyword evidence="1" id="KW-0547">Nucleotide-binding</keyword>
<protein>
    <submittedName>
        <fullName evidence="5">Fic family protein</fullName>
    </submittedName>
</protein>
<name>A0AAJ5WSF8_9BACT</name>
<evidence type="ECO:0000313" key="5">
    <source>
        <dbReference type="EMBL" id="WEK35264.1"/>
    </source>
</evidence>
<accession>A0AAJ5WSF8</accession>
<evidence type="ECO:0000259" key="4">
    <source>
        <dbReference type="PROSITE" id="PS51459"/>
    </source>
</evidence>
<dbReference type="InterPro" id="IPR003812">
    <property type="entry name" value="Fido"/>
</dbReference>
<dbReference type="Proteomes" id="UP001220610">
    <property type="component" value="Chromosome"/>
</dbReference>
<feature type="active site" evidence="2">
    <location>
        <position position="212"/>
    </location>
</feature>
<dbReference type="InterPro" id="IPR026287">
    <property type="entry name" value="SoFic-like"/>
</dbReference>
<dbReference type="PIRSF" id="PIRSF038925">
    <property type="entry name" value="AMP-prot_trans"/>
    <property type="match status" value="1"/>
</dbReference>
<organism evidence="5 6">
    <name type="scientific">Candidatus Pseudobacter hemicellulosilyticus</name>
    <dbReference type="NCBI Taxonomy" id="3121375"/>
    <lineage>
        <taxon>Bacteria</taxon>
        <taxon>Pseudomonadati</taxon>
        <taxon>Bacteroidota</taxon>
        <taxon>Chitinophagia</taxon>
        <taxon>Chitinophagales</taxon>
        <taxon>Chitinophagaceae</taxon>
        <taxon>Pseudobacter</taxon>
    </lineage>
</organism>
<dbReference type="Pfam" id="PF02661">
    <property type="entry name" value="Fic"/>
    <property type="match status" value="1"/>
</dbReference>
<dbReference type="Gene3D" id="1.10.3290.10">
    <property type="entry name" value="Fido-like domain"/>
    <property type="match status" value="1"/>
</dbReference>
<evidence type="ECO:0000256" key="2">
    <source>
        <dbReference type="PIRSR" id="PIRSR640198-1"/>
    </source>
</evidence>
<dbReference type="InterPro" id="IPR040198">
    <property type="entry name" value="Fido_containing"/>
</dbReference>
<feature type="binding site" evidence="3">
    <location>
        <begin position="216"/>
        <end position="223"/>
    </location>
    <ligand>
        <name>ATP</name>
        <dbReference type="ChEBI" id="CHEBI:30616"/>
    </ligand>
</feature>
<dbReference type="GO" id="GO:0005524">
    <property type="term" value="F:ATP binding"/>
    <property type="evidence" value="ECO:0007669"/>
    <property type="project" value="UniProtKB-KW"/>
</dbReference>
<feature type="binding site" evidence="1">
    <location>
        <position position="212"/>
    </location>
    <ligand>
        <name>ATP</name>
        <dbReference type="ChEBI" id="CHEBI:30616"/>
    </ligand>
</feature>
<evidence type="ECO:0000256" key="3">
    <source>
        <dbReference type="PIRSR" id="PIRSR640198-2"/>
    </source>
</evidence>
<dbReference type="PANTHER" id="PTHR13504">
    <property type="entry name" value="FIDO DOMAIN-CONTAINING PROTEIN DDB_G0283145"/>
    <property type="match status" value="1"/>
</dbReference>
<evidence type="ECO:0000313" key="6">
    <source>
        <dbReference type="Proteomes" id="UP001220610"/>
    </source>
</evidence>
<gene>
    <name evidence="5" type="ORF">P0Y53_22465</name>
</gene>
<feature type="binding site" evidence="1">
    <location>
        <position position="80"/>
    </location>
    <ligand>
        <name>ATP</name>
        <dbReference type="ChEBI" id="CHEBI:30616"/>
    </ligand>
</feature>
<feature type="binding site" evidence="1">
    <location>
        <position position="254"/>
    </location>
    <ligand>
        <name>ATP</name>
        <dbReference type="ChEBI" id="CHEBI:30616"/>
    </ligand>
</feature>
<evidence type="ECO:0000256" key="1">
    <source>
        <dbReference type="PIRSR" id="PIRSR038925-1"/>
    </source>
</evidence>
<dbReference type="PROSITE" id="PS51459">
    <property type="entry name" value="FIDO"/>
    <property type="match status" value="1"/>
</dbReference>
<keyword evidence="1" id="KW-0067">ATP-binding</keyword>
<feature type="binding site" evidence="1">
    <location>
        <begin position="217"/>
        <end position="223"/>
    </location>
    <ligand>
        <name>ATP</name>
        <dbReference type="ChEBI" id="CHEBI:30616"/>
    </ligand>
</feature>
<dbReference type="PANTHER" id="PTHR13504:SF38">
    <property type="entry name" value="FIDO DOMAIN-CONTAINING PROTEIN"/>
    <property type="match status" value="1"/>
</dbReference>
<feature type="domain" description="Fido" evidence="4">
    <location>
        <begin position="126"/>
        <end position="276"/>
    </location>
</feature>
<feature type="binding site" evidence="3">
    <location>
        <begin position="254"/>
        <end position="255"/>
    </location>
    <ligand>
        <name>ATP</name>
        <dbReference type="ChEBI" id="CHEBI:30616"/>
    </ligand>
</feature>
<dbReference type="InterPro" id="IPR036597">
    <property type="entry name" value="Fido-like_dom_sf"/>
</dbReference>
<dbReference type="SUPFAM" id="SSF140931">
    <property type="entry name" value="Fic-like"/>
    <property type="match status" value="1"/>
</dbReference>